<reference evidence="2" key="1">
    <citation type="submission" date="2020-11" db="EMBL/GenBank/DDBJ databases">
        <authorList>
            <person name="Tran Van P."/>
        </authorList>
    </citation>
    <scope>NUCLEOTIDE SEQUENCE</scope>
</reference>
<dbReference type="AlphaFoldDB" id="A0A7R9KXW2"/>
<dbReference type="EMBL" id="CAJPIZ010009003">
    <property type="protein sequence ID" value="CAG2111537.1"/>
    <property type="molecule type" value="Genomic_DNA"/>
</dbReference>
<sequence>MSRRALSPTTLIRAPIGRKRI</sequence>
<dbReference type="EMBL" id="OC863578">
    <property type="protein sequence ID" value="CAD7631107.1"/>
    <property type="molecule type" value="Genomic_DNA"/>
</dbReference>
<evidence type="ECO:0000313" key="2">
    <source>
        <dbReference type="EMBL" id="CAD7631107.1"/>
    </source>
</evidence>
<protein>
    <submittedName>
        <fullName evidence="2">Uncharacterized protein</fullName>
    </submittedName>
</protein>
<feature type="region of interest" description="Disordered" evidence="1">
    <location>
        <begin position="1"/>
        <end position="21"/>
    </location>
</feature>
<evidence type="ECO:0000313" key="3">
    <source>
        <dbReference type="Proteomes" id="UP000759131"/>
    </source>
</evidence>
<gene>
    <name evidence="2" type="ORF">OSB1V03_LOCUS11516</name>
</gene>
<name>A0A7R9KXW2_9ACAR</name>
<dbReference type="Proteomes" id="UP000759131">
    <property type="component" value="Unassembled WGS sequence"/>
</dbReference>
<accession>A0A7R9KXW2</accession>
<evidence type="ECO:0000256" key="1">
    <source>
        <dbReference type="SAM" id="MobiDB-lite"/>
    </source>
</evidence>
<organism evidence="2">
    <name type="scientific">Medioppia subpectinata</name>
    <dbReference type="NCBI Taxonomy" id="1979941"/>
    <lineage>
        <taxon>Eukaryota</taxon>
        <taxon>Metazoa</taxon>
        <taxon>Ecdysozoa</taxon>
        <taxon>Arthropoda</taxon>
        <taxon>Chelicerata</taxon>
        <taxon>Arachnida</taxon>
        <taxon>Acari</taxon>
        <taxon>Acariformes</taxon>
        <taxon>Sarcoptiformes</taxon>
        <taxon>Oribatida</taxon>
        <taxon>Brachypylina</taxon>
        <taxon>Oppioidea</taxon>
        <taxon>Oppiidae</taxon>
        <taxon>Medioppia</taxon>
    </lineage>
</organism>
<proteinExistence type="predicted"/>
<keyword evidence="3" id="KW-1185">Reference proteome</keyword>